<evidence type="ECO:0000313" key="3">
    <source>
        <dbReference type="EMBL" id="KAL2489713.1"/>
    </source>
</evidence>
<accession>A0ABD1RPL7</accession>
<name>A0ABD1RPL7_9LAMI</name>
<dbReference type="EMBL" id="JBFOLJ010000012">
    <property type="protein sequence ID" value="KAL2489713.1"/>
    <property type="molecule type" value="Genomic_DNA"/>
</dbReference>
<proteinExistence type="predicted"/>
<dbReference type="Pfam" id="PF26130">
    <property type="entry name" value="PB1-like"/>
    <property type="match status" value="1"/>
</dbReference>
<evidence type="ECO:0000259" key="2">
    <source>
        <dbReference type="Pfam" id="PF26130"/>
    </source>
</evidence>
<organism evidence="3 4">
    <name type="scientific">Forsythia ovata</name>
    <dbReference type="NCBI Taxonomy" id="205694"/>
    <lineage>
        <taxon>Eukaryota</taxon>
        <taxon>Viridiplantae</taxon>
        <taxon>Streptophyta</taxon>
        <taxon>Embryophyta</taxon>
        <taxon>Tracheophyta</taxon>
        <taxon>Spermatophyta</taxon>
        <taxon>Magnoliopsida</taxon>
        <taxon>eudicotyledons</taxon>
        <taxon>Gunneridae</taxon>
        <taxon>Pentapetalae</taxon>
        <taxon>asterids</taxon>
        <taxon>lamiids</taxon>
        <taxon>Lamiales</taxon>
        <taxon>Oleaceae</taxon>
        <taxon>Forsythieae</taxon>
        <taxon>Forsythia</taxon>
    </lineage>
</organism>
<feature type="region of interest" description="Disordered" evidence="1">
    <location>
        <begin position="145"/>
        <end position="173"/>
    </location>
</feature>
<dbReference type="AlphaFoldDB" id="A0ABD1RPL7"/>
<keyword evidence="4" id="KW-1185">Reference proteome</keyword>
<dbReference type="InterPro" id="IPR058594">
    <property type="entry name" value="PB1-like_dom_pln"/>
</dbReference>
<comment type="caution">
    <text evidence="3">The sequence shown here is derived from an EMBL/GenBank/DDBJ whole genome shotgun (WGS) entry which is preliminary data.</text>
</comment>
<reference evidence="4" key="1">
    <citation type="submission" date="2024-07" db="EMBL/GenBank/DDBJ databases">
        <title>Two chromosome-level genome assemblies of Korean endemic species Abeliophyllum distichum and Forsythia ovata (Oleaceae).</title>
        <authorList>
            <person name="Jang H."/>
        </authorList>
    </citation>
    <scope>NUCLEOTIDE SEQUENCE [LARGE SCALE GENOMIC DNA]</scope>
</reference>
<dbReference type="Proteomes" id="UP001604277">
    <property type="component" value="Unassembled WGS sequence"/>
</dbReference>
<sequence>MDIVKTPNTFWHHGGRFYLKPNNLAYEHGDLDYVDFVDPDEVIKLTVRRLDRFLKCFGYKVPMKFFYMRYKMSLLVGLVKMKREMVNVIGASKVVEVYMVSPTITFSLPWDSPTVKGRSSVIIIEILETDMNRESILETVIQPESQPLRGDEPQVEIPSQDDGCYVPQTESHE</sequence>
<evidence type="ECO:0000313" key="4">
    <source>
        <dbReference type="Proteomes" id="UP001604277"/>
    </source>
</evidence>
<feature type="domain" description="PB1-like" evidence="2">
    <location>
        <begin position="10"/>
        <end position="90"/>
    </location>
</feature>
<protein>
    <recommendedName>
        <fullName evidence="2">PB1-like domain-containing protein</fullName>
    </recommendedName>
</protein>
<gene>
    <name evidence="3" type="ORF">Fot_43005</name>
</gene>
<evidence type="ECO:0000256" key="1">
    <source>
        <dbReference type="SAM" id="MobiDB-lite"/>
    </source>
</evidence>